<dbReference type="SMART" id="SM00422">
    <property type="entry name" value="HTH_MERR"/>
    <property type="match status" value="1"/>
</dbReference>
<dbReference type="InterPro" id="IPR009061">
    <property type="entry name" value="DNA-bd_dom_put_sf"/>
</dbReference>
<accession>A0ABS7ZUP9</accession>
<keyword evidence="3" id="KW-0804">Transcription</keyword>
<keyword evidence="6" id="KW-1185">Reference proteome</keyword>
<dbReference type="EMBL" id="JAEDAH010000104">
    <property type="protein sequence ID" value="MCA6065305.1"/>
    <property type="molecule type" value="Genomic_DNA"/>
</dbReference>
<protein>
    <submittedName>
        <fullName evidence="5">MerR family transcriptional regulator</fullName>
    </submittedName>
</protein>
<dbReference type="InterPro" id="IPR000551">
    <property type="entry name" value="MerR-type_HTH_dom"/>
</dbReference>
<evidence type="ECO:0000256" key="3">
    <source>
        <dbReference type="ARBA" id="ARBA00023163"/>
    </source>
</evidence>
<evidence type="ECO:0000313" key="5">
    <source>
        <dbReference type="EMBL" id="MCA6065305.1"/>
    </source>
</evidence>
<reference evidence="5 6" key="1">
    <citation type="submission" date="2020-12" db="EMBL/GenBank/DDBJ databases">
        <title>Novel Thalassolituus-related marine hydrocarbonoclastic bacteria mediated algae-derived hydrocarbons mineralization in twilight zone of the northern South China Sea.</title>
        <authorList>
            <person name="Dong C."/>
        </authorList>
    </citation>
    <scope>NUCLEOTIDE SEQUENCE [LARGE SCALE GENOMIC DNA]</scope>
    <source>
        <strain evidence="5 6">IMCC1826</strain>
    </source>
</reference>
<evidence type="ECO:0000256" key="1">
    <source>
        <dbReference type="ARBA" id="ARBA00023015"/>
    </source>
</evidence>
<dbReference type="PRINTS" id="PR00040">
    <property type="entry name" value="HTHMERR"/>
</dbReference>
<evidence type="ECO:0000313" key="6">
    <source>
        <dbReference type="Proteomes" id="UP000714380"/>
    </source>
</evidence>
<feature type="domain" description="HTH merR-type" evidence="4">
    <location>
        <begin position="1"/>
        <end position="68"/>
    </location>
</feature>
<organism evidence="5 6">
    <name type="scientific">Thalassolituus marinus</name>
    <dbReference type="NCBI Taxonomy" id="671053"/>
    <lineage>
        <taxon>Bacteria</taxon>
        <taxon>Pseudomonadati</taxon>
        <taxon>Pseudomonadota</taxon>
        <taxon>Gammaproteobacteria</taxon>
        <taxon>Oceanospirillales</taxon>
        <taxon>Oceanospirillaceae</taxon>
        <taxon>Thalassolituus</taxon>
    </lineage>
</organism>
<proteinExistence type="predicted"/>
<keyword evidence="2" id="KW-0238">DNA-binding</keyword>
<dbReference type="Pfam" id="PF13411">
    <property type="entry name" value="MerR_1"/>
    <property type="match status" value="1"/>
</dbReference>
<evidence type="ECO:0000256" key="2">
    <source>
        <dbReference type="ARBA" id="ARBA00023125"/>
    </source>
</evidence>
<dbReference type="RefSeq" id="WP_225677116.1">
    <property type="nucleotide sequence ID" value="NZ_JAEDAH010000104.1"/>
</dbReference>
<name>A0ABS7ZUP9_9GAMM</name>
<dbReference type="Proteomes" id="UP000714380">
    <property type="component" value="Unassembled WGS sequence"/>
</dbReference>
<dbReference type="PANTHER" id="PTHR30204:SF94">
    <property type="entry name" value="HEAVY METAL-DEPENDENT TRANSCRIPTIONAL REGULATOR HI_0293-RELATED"/>
    <property type="match status" value="1"/>
</dbReference>
<dbReference type="Gene3D" id="1.10.1660.10">
    <property type="match status" value="1"/>
</dbReference>
<dbReference type="PROSITE" id="PS50937">
    <property type="entry name" value="HTH_MERR_2"/>
    <property type="match status" value="1"/>
</dbReference>
<sequence length="144" mass="16174">MKVAELARLESVSADTIRHYVRVGLLVPEKDGSGYHTFNRHDVSRLRFILHARDLGFTLEDIRLILDEAGKGKSPCPVVRELIEPRLCEARKRLADMQALVERMESAVTLWSSLPDCEPCGDHICHLIEGDSEQLFDKGGACCE</sequence>
<dbReference type="PANTHER" id="PTHR30204">
    <property type="entry name" value="REDOX-CYCLING DRUG-SENSING TRANSCRIPTIONAL ACTIVATOR SOXR"/>
    <property type="match status" value="1"/>
</dbReference>
<dbReference type="InterPro" id="IPR047057">
    <property type="entry name" value="MerR_fam"/>
</dbReference>
<comment type="caution">
    <text evidence="5">The sequence shown here is derived from an EMBL/GenBank/DDBJ whole genome shotgun (WGS) entry which is preliminary data.</text>
</comment>
<dbReference type="SUPFAM" id="SSF46955">
    <property type="entry name" value="Putative DNA-binding domain"/>
    <property type="match status" value="1"/>
</dbReference>
<gene>
    <name evidence="5" type="ORF">I9W95_17045</name>
</gene>
<evidence type="ECO:0000259" key="4">
    <source>
        <dbReference type="PROSITE" id="PS50937"/>
    </source>
</evidence>
<keyword evidence="1" id="KW-0805">Transcription regulation</keyword>